<sequence length="87" mass="10477">MRDPERIDEILDLIGRIWKKYPDLRFQQLIYICQSEYSEMHKGLGKVESEEKDGFKRVGFDLFNLEDDQFLKYLKFSLKHGTWSKDA</sequence>
<name>A0A545TA65_9GAMM</name>
<gene>
    <name evidence="1" type="ORF">FLL45_14700</name>
</gene>
<proteinExistence type="predicted"/>
<dbReference type="EMBL" id="VIKR01000003">
    <property type="protein sequence ID" value="TQV74103.1"/>
    <property type="molecule type" value="Genomic_DNA"/>
</dbReference>
<dbReference type="AlphaFoldDB" id="A0A545TA65"/>
<protein>
    <submittedName>
        <fullName evidence="1">Uncharacterized protein</fullName>
    </submittedName>
</protein>
<comment type="caution">
    <text evidence="1">The sequence shown here is derived from an EMBL/GenBank/DDBJ whole genome shotgun (WGS) entry which is preliminary data.</text>
</comment>
<organism evidence="1 2">
    <name type="scientific">Aliikangiella marina</name>
    <dbReference type="NCBI Taxonomy" id="1712262"/>
    <lineage>
        <taxon>Bacteria</taxon>
        <taxon>Pseudomonadati</taxon>
        <taxon>Pseudomonadota</taxon>
        <taxon>Gammaproteobacteria</taxon>
        <taxon>Oceanospirillales</taxon>
        <taxon>Pleioneaceae</taxon>
        <taxon>Aliikangiella</taxon>
    </lineage>
</organism>
<reference evidence="1 2" key="1">
    <citation type="submission" date="2019-06" db="EMBL/GenBank/DDBJ databases">
        <title>Draft genome of Aliikangiella marina GYP-15.</title>
        <authorList>
            <person name="Wang G."/>
        </authorList>
    </citation>
    <scope>NUCLEOTIDE SEQUENCE [LARGE SCALE GENOMIC DNA]</scope>
    <source>
        <strain evidence="1 2">GYP-15</strain>
    </source>
</reference>
<evidence type="ECO:0000313" key="2">
    <source>
        <dbReference type="Proteomes" id="UP000317839"/>
    </source>
</evidence>
<evidence type="ECO:0000313" key="1">
    <source>
        <dbReference type="EMBL" id="TQV74103.1"/>
    </source>
</evidence>
<dbReference type="Proteomes" id="UP000317839">
    <property type="component" value="Unassembled WGS sequence"/>
</dbReference>
<dbReference type="OrthoDB" id="5197970at2"/>
<dbReference type="RefSeq" id="WP_142942811.1">
    <property type="nucleotide sequence ID" value="NZ_VIKR01000003.1"/>
</dbReference>
<accession>A0A545TA65</accession>
<keyword evidence="2" id="KW-1185">Reference proteome</keyword>